<feature type="domain" description="PTS EIIA type-2" evidence="6">
    <location>
        <begin position="453"/>
        <end position="600"/>
    </location>
</feature>
<evidence type="ECO:0000256" key="2">
    <source>
        <dbReference type="ARBA" id="ARBA00022692"/>
    </source>
</evidence>
<dbReference type="Proteomes" id="UP000229740">
    <property type="component" value="Unassembled WGS sequence"/>
</dbReference>
<dbReference type="Pfam" id="PF00359">
    <property type="entry name" value="PTS_EIIA_2"/>
    <property type="match status" value="1"/>
</dbReference>
<dbReference type="Gene3D" id="3.40.930.10">
    <property type="entry name" value="Mannitol-specific EII, Chain A"/>
    <property type="match status" value="1"/>
</dbReference>
<comment type="caution">
    <text evidence="7">The sequence shown here is derived from an EMBL/GenBank/DDBJ whole genome shotgun (WGS) entry which is preliminary data.</text>
</comment>
<dbReference type="InterPro" id="IPR038770">
    <property type="entry name" value="Na+/solute_symporter_sf"/>
</dbReference>
<feature type="transmembrane region" description="Helical" evidence="5">
    <location>
        <begin position="159"/>
        <end position="184"/>
    </location>
</feature>
<feature type="transmembrane region" description="Helical" evidence="5">
    <location>
        <begin position="126"/>
        <end position="147"/>
    </location>
</feature>
<feature type="transmembrane region" description="Helical" evidence="5">
    <location>
        <begin position="204"/>
        <end position="222"/>
    </location>
</feature>
<dbReference type="InterPro" id="IPR002178">
    <property type="entry name" value="PTS_EIIA_type-2_dom"/>
</dbReference>
<evidence type="ECO:0000313" key="8">
    <source>
        <dbReference type="Proteomes" id="UP000229740"/>
    </source>
</evidence>
<dbReference type="PANTHER" id="PTHR43021">
    <property type="entry name" value="NA(+)/H(+) ANTIPORTER-RELATED"/>
    <property type="match status" value="1"/>
</dbReference>
<reference evidence="7 8" key="1">
    <citation type="submission" date="2017-10" db="EMBL/GenBank/DDBJ databases">
        <title>Novel microbial diversity and functional potential in the marine mammal oral microbiome.</title>
        <authorList>
            <person name="Dudek N.K."/>
            <person name="Sun C.L."/>
            <person name="Burstein D."/>
            <person name="Kantor R.S."/>
            <person name="Aliaga Goltsman D.S."/>
            <person name="Bik E.M."/>
            <person name="Thomas B.C."/>
            <person name="Banfield J.F."/>
            <person name="Relman D.A."/>
        </authorList>
    </citation>
    <scope>NUCLEOTIDE SEQUENCE [LARGE SCALE GENOMIC DNA]</scope>
    <source>
        <strain evidence="7">DOLZORAL124_49_17</strain>
    </source>
</reference>
<feature type="transmembrane region" description="Helical" evidence="5">
    <location>
        <begin position="311"/>
        <end position="330"/>
    </location>
</feature>
<gene>
    <name evidence="7" type="ORF">CSB45_13275</name>
</gene>
<feature type="transmembrane region" description="Helical" evidence="5">
    <location>
        <begin position="6"/>
        <end position="24"/>
    </location>
</feature>
<protein>
    <recommendedName>
        <fullName evidence="6">PTS EIIA type-2 domain-containing protein</fullName>
    </recommendedName>
</protein>
<sequence>MNHLGSLYIQVLSFGLLILVAHFMGKATYYLNFGELIGQLLGGMLVNPYLLNAVHISGEKYTLAFQNFYFFTFIFFSIVSFSLGEELHIQKLKGVGMKGVVVCLTQITMTFTLVSGGFWLAGYDPFISLIIGSIALATSHAATFVITNKLQIEGELQEVLANIIVLDDVIEVLVFSLVVQFAVGSQKGHEVPVMEAALHSLREVGLALLLGAITFLLLKVLIREIRSPEGVGERSDSKRAHTFWDIFHEPPSPSLEVMFVVIGVLSISVSLAMKFHLPFILVPMVTGMCIANFHTTVLFKSLKIEEISTFFNLMFFALIGANIRIDVIRVDTLEYVLIYIVTRSIGKLFGTYLGTKFAKKDLKIRRCLPKLMLPQAGVAAIEATYVALVLKNGIQVLNVILPSLIFFEVIGVILSEKTLQLWKSWTIGEEEFMQRPSAIKPRLKKKTDVLLSRHLSNKLIKIPLHSTTKEGVILELLDVLRDAGEIRDTSVVFKDIMDREYLLSTGIGDGIAIPHGKTTATDRIICAFGVKPEGVDFKSIDGQLAEIFFLIVSPQDDAGSHLQFLSAISGILQSEHNRNLIRAFSSPQDAMAFFATIDQQ</sequence>
<evidence type="ECO:0000313" key="7">
    <source>
        <dbReference type="EMBL" id="PID56063.1"/>
    </source>
</evidence>
<evidence type="ECO:0000259" key="6">
    <source>
        <dbReference type="PROSITE" id="PS51094"/>
    </source>
</evidence>
<dbReference type="Gene3D" id="1.20.1530.20">
    <property type="match status" value="1"/>
</dbReference>
<name>A0A2G6E1T0_9BACT</name>
<dbReference type="GO" id="GO:0015297">
    <property type="term" value="F:antiporter activity"/>
    <property type="evidence" value="ECO:0007669"/>
    <property type="project" value="InterPro"/>
</dbReference>
<dbReference type="SUPFAM" id="SSF55804">
    <property type="entry name" value="Phoshotransferase/anion transport protein"/>
    <property type="match status" value="1"/>
</dbReference>
<feature type="transmembrane region" description="Helical" evidence="5">
    <location>
        <begin position="279"/>
        <end position="299"/>
    </location>
</feature>
<dbReference type="GO" id="GO:1902600">
    <property type="term" value="P:proton transmembrane transport"/>
    <property type="evidence" value="ECO:0007669"/>
    <property type="project" value="InterPro"/>
</dbReference>
<dbReference type="InterPro" id="IPR016152">
    <property type="entry name" value="PTrfase/Anion_transptr"/>
</dbReference>
<proteinExistence type="predicted"/>
<evidence type="ECO:0000256" key="1">
    <source>
        <dbReference type="ARBA" id="ARBA00004141"/>
    </source>
</evidence>
<dbReference type="CDD" id="cd00211">
    <property type="entry name" value="PTS_IIA_fru"/>
    <property type="match status" value="1"/>
</dbReference>
<organism evidence="7 8">
    <name type="scientific">candidate division KSB3 bacterium</name>
    <dbReference type="NCBI Taxonomy" id="2044937"/>
    <lineage>
        <taxon>Bacteria</taxon>
        <taxon>candidate division KSB3</taxon>
    </lineage>
</organism>
<accession>A0A2G6E1T0</accession>
<dbReference type="AlphaFoldDB" id="A0A2G6E1T0"/>
<keyword evidence="3 5" id="KW-1133">Transmembrane helix</keyword>
<dbReference type="GO" id="GO:0016020">
    <property type="term" value="C:membrane"/>
    <property type="evidence" value="ECO:0007669"/>
    <property type="project" value="UniProtKB-SubCell"/>
</dbReference>
<feature type="transmembrane region" description="Helical" evidence="5">
    <location>
        <begin position="336"/>
        <end position="355"/>
    </location>
</feature>
<keyword evidence="4 5" id="KW-0472">Membrane</keyword>
<dbReference type="EMBL" id="PDPS01000039">
    <property type="protein sequence ID" value="PID56063.1"/>
    <property type="molecule type" value="Genomic_DNA"/>
</dbReference>
<evidence type="ECO:0000256" key="4">
    <source>
        <dbReference type="ARBA" id="ARBA00023136"/>
    </source>
</evidence>
<dbReference type="PROSITE" id="PS00372">
    <property type="entry name" value="PTS_EIIA_TYPE_2_HIS"/>
    <property type="match status" value="1"/>
</dbReference>
<evidence type="ECO:0000256" key="3">
    <source>
        <dbReference type="ARBA" id="ARBA00022989"/>
    </source>
</evidence>
<feature type="transmembrane region" description="Helical" evidence="5">
    <location>
        <begin position="68"/>
        <end position="87"/>
    </location>
</feature>
<feature type="transmembrane region" description="Helical" evidence="5">
    <location>
        <begin position="394"/>
        <end position="414"/>
    </location>
</feature>
<dbReference type="InterPro" id="IPR006153">
    <property type="entry name" value="Cation/H_exchanger_TM"/>
</dbReference>
<comment type="subcellular location">
    <subcellularLocation>
        <location evidence="1">Membrane</location>
        <topology evidence="1">Multi-pass membrane protein</topology>
    </subcellularLocation>
</comment>
<dbReference type="PROSITE" id="PS51094">
    <property type="entry name" value="PTS_EIIA_TYPE_2"/>
    <property type="match status" value="1"/>
</dbReference>
<feature type="transmembrane region" description="Helical" evidence="5">
    <location>
        <begin position="99"/>
        <end position="120"/>
    </location>
</feature>
<feature type="transmembrane region" description="Helical" evidence="5">
    <location>
        <begin position="36"/>
        <end position="56"/>
    </location>
</feature>
<dbReference type="Pfam" id="PF00999">
    <property type="entry name" value="Na_H_Exchanger"/>
    <property type="match status" value="1"/>
</dbReference>
<keyword evidence="2 5" id="KW-0812">Transmembrane</keyword>
<evidence type="ECO:0000256" key="5">
    <source>
        <dbReference type="SAM" id="Phobius"/>
    </source>
</evidence>
<dbReference type="PANTHER" id="PTHR43021:SF2">
    <property type="entry name" value="CATION_H+ EXCHANGER DOMAIN-CONTAINING PROTEIN"/>
    <property type="match status" value="1"/>
</dbReference>